<evidence type="ECO:0000256" key="1">
    <source>
        <dbReference type="ARBA" id="ARBA00007406"/>
    </source>
</evidence>
<sequence length="150" mass="16721">MGRKWKRREERLVLRIWGFVKTGVCHGHTDVVSDLAMNYKQSNFLGLLEIASDVAASALIGASNVFDYYVLSFSLGVGHVPALLLPEIFASKIKEKAIYLSLGMYWAVGKILSSLNGKLIGMAFRIHTVVNFTVRLEKAVSYEEIKNAIK</sequence>
<reference evidence="4 5" key="1">
    <citation type="submission" date="2024-08" db="EMBL/GenBank/DDBJ databases">
        <title>Insights into the chromosomal genome structure of Flemingia macrophylla.</title>
        <authorList>
            <person name="Ding Y."/>
            <person name="Zhao Y."/>
            <person name="Bi W."/>
            <person name="Wu M."/>
            <person name="Zhao G."/>
            <person name="Gong Y."/>
            <person name="Li W."/>
            <person name="Zhang P."/>
        </authorList>
    </citation>
    <scope>NUCLEOTIDE SEQUENCE [LARGE SCALE GENOMIC DNA]</scope>
    <source>
        <strain evidence="4">DYQJB</strain>
        <tissue evidence="4">Leaf</tissue>
    </source>
</reference>
<organism evidence="4 5">
    <name type="scientific">Flemingia macrophylla</name>
    <dbReference type="NCBI Taxonomy" id="520843"/>
    <lineage>
        <taxon>Eukaryota</taxon>
        <taxon>Viridiplantae</taxon>
        <taxon>Streptophyta</taxon>
        <taxon>Embryophyta</taxon>
        <taxon>Tracheophyta</taxon>
        <taxon>Spermatophyta</taxon>
        <taxon>Magnoliopsida</taxon>
        <taxon>eudicotyledons</taxon>
        <taxon>Gunneridae</taxon>
        <taxon>Pentapetalae</taxon>
        <taxon>rosids</taxon>
        <taxon>fabids</taxon>
        <taxon>Fabales</taxon>
        <taxon>Fabaceae</taxon>
        <taxon>Papilionoideae</taxon>
        <taxon>50 kb inversion clade</taxon>
        <taxon>NPAAA clade</taxon>
        <taxon>indigoferoid/millettioid clade</taxon>
        <taxon>Phaseoleae</taxon>
        <taxon>Flemingia</taxon>
    </lineage>
</organism>
<dbReference type="InterPro" id="IPR020831">
    <property type="entry name" value="GlycerAld/Erythrose_P_DH"/>
</dbReference>
<keyword evidence="2" id="KW-0560">Oxidoreductase</keyword>
<dbReference type="SUPFAM" id="SSF55347">
    <property type="entry name" value="Glyceraldehyde-3-phosphate dehydrogenase-like, C-terminal domain"/>
    <property type="match status" value="1"/>
</dbReference>
<protein>
    <recommendedName>
        <fullName evidence="3">Glyceraldehyde 3-phosphate dehydrogenase catalytic domain-containing protein</fullName>
    </recommendedName>
</protein>
<dbReference type="Gene3D" id="3.30.360.10">
    <property type="entry name" value="Dihydrodipicolinate Reductase, domain 2"/>
    <property type="match status" value="1"/>
</dbReference>
<proteinExistence type="inferred from homology"/>
<feature type="domain" description="Glyceraldehyde 3-phosphate dehydrogenase catalytic" evidence="3">
    <location>
        <begin position="100"/>
        <end position="150"/>
    </location>
</feature>
<evidence type="ECO:0000313" key="4">
    <source>
        <dbReference type="EMBL" id="KAL2327848.1"/>
    </source>
</evidence>
<gene>
    <name evidence="4" type="ORF">Fmac_021275</name>
</gene>
<dbReference type="EMBL" id="JBGMDY010000007">
    <property type="protein sequence ID" value="KAL2327848.1"/>
    <property type="molecule type" value="Genomic_DNA"/>
</dbReference>
<evidence type="ECO:0000259" key="3">
    <source>
        <dbReference type="Pfam" id="PF02800"/>
    </source>
</evidence>
<dbReference type="PANTHER" id="PTHR10836">
    <property type="entry name" value="GLYCERALDEHYDE 3-PHOSPHATE DEHYDROGENASE"/>
    <property type="match status" value="1"/>
</dbReference>
<comment type="similarity">
    <text evidence="1">Belongs to the glyceraldehyde-3-phosphate dehydrogenase family.</text>
</comment>
<comment type="caution">
    <text evidence="4">The sequence shown here is derived from an EMBL/GenBank/DDBJ whole genome shotgun (WGS) entry which is preliminary data.</text>
</comment>
<dbReference type="AlphaFoldDB" id="A0ABD1LWE1"/>
<evidence type="ECO:0000313" key="5">
    <source>
        <dbReference type="Proteomes" id="UP001603857"/>
    </source>
</evidence>
<dbReference type="PANTHER" id="PTHR10836:SF132">
    <property type="entry name" value="GLYCERALDEHYDE-3-PHOSPHATE DEHYDROGENASE"/>
    <property type="match status" value="1"/>
</dbReference>
<dbReference type="Pfam" id="PF02800">
    <property type="entry name" value="Gp_dh_C"/>
    <property type="match status" value="1"/>
</dbReference>
<dbReference type="InterPro" id="IPR020829">
    <property type="entry name" value="GlycerAld_3-P_DH_cat"/>
</dbReference>
<dbReference type="Proteomes" id="UP001603857">
    <property type="component" value="Unassembled WGS sequence"/>
</dbReference>
<name>A0ABD1LWE1_9FABA</name>
<dbReference type="GO" id="GO:0016020">
    <property type="term" value="C:membrane"/>
    <property type="evidence" value="ECO:0007669"/>
    <property type="project" value="UniProtKB-SubCell"/>
</dbReference>
<evidence type="ECO:0000256" key="2">
    <source>
        <dbReference type="ARBA" id="ARBA00023002"/>
    </source>
</evidence>
<dbReference type="GO" id="GO:0016491">
    <property type="term" value="F:oxidoreductase activity"/>
    <property type="evidence" value="ECO:0007669"/>
    <property type="project" value="UniProtKB-KW"/>
</dbReference>
<keyword evidence="5" id="KW-1185">Reference proteome</keyword>
<accession>A0ABD1LWE1</accession>